<comment type="similarity">
    <text evidence="2 7">Belongs to the complex I subunit 1 family.</text>
</comment>
<feature type="transmembrane region" description="Helical" evidence="9">
    <location>
        <begin position="6"/>
        <end position="25"/>
    </location>
</feature>
<proteinExistence type="inferred from homology"/>
<feature type="transmembrane region" description="Helical" evidence="9">
    <location>
        <begin position="141"/>
        <end position="163"/>
    </location>
</feature>
<evidence type="ECO:0000256" key="7">
    <source>
        <dbReference type="RuleBase" id="RU000471"/>
    </source>
</evidence>
<comment type="subcellular location">
    <subcellularLocation>
        <location evidence="1">Membrane</location>
        <topology evidence="1">Multi-pass membrane protein</topology>
    </subcellularLocation>
    <subcellularLocation>
        <location evidence="7">Mitochondrion inner membrane</location>
        <topology evidence="7">Multi-pass membrane protein</topology>
    </subcellularLocation>
</comment>
<dbReference type="PROSITE" id="PS00668">
    <property type="entry name" value="COMPLEX1_ND1_2"/>
    <property type="match status" value="1"/>
</dbReference>
<comment type="catalytic activity">
    <reaction evidence="8">
        <text>a ubiquinone + NADH + 5 H(+)(in) = a ubiquinol + NAD(+) + 4 H(+)(out)</text>
        <dbReference type="Rhea" id="RHEA:29091"/>
        <dbReference type="Rhea" id="RHEA-COMP:9565"/>
        <dbReference type="Rhea" id="RHEA-COMP:9566"/>
        <dbReference type="ChEBI" id="CHEBI:15378"/>
        <dbReference type="ChEBI" id="CHEBI:16389"/>
        <dbReference type="ChEBI" id="CHEBI:17976"/>
        <dbReference type="ChEBI" id="CHEBI:57540"/>
        <dbReference type="ChEBI" id="CHEBI:57945"/>
        <dbReference type="EC" id="7.1.1.2"/>
    </reaction>
</comment>
<feature type="transmembrane region" description="Helical" evidence="9">
    <location>
        <begin position="228"/>
        <end position="258"/>
    </location>
</feature>
<protein>
    <recommendedName>
        <fullName evidence="3 8">NADH-ubiquinone oxidoreductase chain 1</fullName>
        <ecNumber evidence="8">7.1.1.2</ecNumber>
    </recommendedName>
</protein>
<keyword evidence="5 9" id="KW-1133">Transmembrane helix</keyword>
<evidence type="ECO:0000256" key="1">
    <source>
        <dbReference type="ARBA" id="ARBA00004141"/>
    </source>
</evidence>
<dbReference type="PANTHER" id="PTHR11432">
    <property type="entry name" value="NADH DEHYDROGENASE SUBUNIT 1"/>
    <property type="match status" value="1"/>
</dbReference>
<keyword evidence="7" id="KW-0520">NAD</keyword>
<evidence type="ECO:0000256" key="8">
    <source>
        <dbReference type="RuleBase" id="RU000473"/>
    </source>
</evidence>
<keyword evidence="8 10" id="KW-0496">Mitochondrion</keyword>
<evidence type="ECO:0000256" key="4">
    <source>
        <dbReference type="ARBA" id="ARBA00022692"/>
    </source>
</evidence>
<name>Q9B893_9TREM</name>
<feature type="transmembrane region" description="Helical" evidence="9">
    <location>
        <begin position="106"/>
        <end position="129"/>
    </location>
</feature>
<dbReference type="GO" id="GO:0005743">
    <property type="term" value="C:mitochondrial inner membrane"/>
    <property type="evidence" value="ECO:0007669"/>
    <property type="project" value="UniProtKB-SubCell"/>
</dbReference>
<dbReference type="PANTHER" id="PTHR11432:SF3">
    <property type="entry name" value="NADH-UBIQUINONE OXIDOREDUCTASE CHAIN 1"/>
    <property type="match status" value="1"/>
</dbReference>
<evidence type="ECO:0000256" key="2">
    <source>
        <dbReference type="ARBA" id="ARBA00010535"/>
    </source>
</evidence>
<keyword evidence="6 9" id="KW-0472">Membrane</keyword>
<accession>Q9B893</accession>
<evidence type="ECO:0000313" key="10">
    <source>
        <dbReference type="EMBL" id="AAG60030.1"/>
    </source>
</evidence>
<dbReference type="EC" id="7.1.1.2" evidence="8"/>
<geneLocation type="mitochondrion" evidence="10"/>
<evidence type="ECO:0000256" key="9">
    <source>
        <dbReference type="SAM" id="Phobius"/>
    </source>
</evidence>
<reference evidence="10" key="1">
    <citation type="journal article" date="2001" name="Mol. Biochem. Parasitol.">
        <title>Mitochondrial gene content, arrangement and composition compared in African and Asian schistosomes.</title>
        <authorList>
            <person name="Le T.H."/>
            <person name="Humair P.F."/>
            <person name="Blair D."/>
            <person name="Agatsuma T."/>
            <person name="Littlewood D.T."/>
            <person name="McManus D.P."/>
        </authorList>
    </citation>
    <scope>NUCLEOTIDE SEQUENCE</scope>
    <source>
        <strain evidence="10">Baling</strain>
    </source>
</reference>
<keyword evidence="4 7" id="KW-0812">Transmembrane</keyword>
<dbReference type="GO" id="GO:0009060">
    <property type="term" value="P:aerobic respiration"/>
    <property type="evidence" value="ECO:0007669"/>
    <property type="project" value="TreeGrafter"/>
</dbReference>
<feature type="transmembrane region" description="Helical" evidence="9">
    <location>
        <begin position="270"/>
        <end position="295"/>
    </location>
</feature>
<feature type="transmembrane region" description="Helical" evidence="9">
    <location>
        <begin position="74"/>
        <end position="94"/>
    </location>
</feature>
<evidence type="ECO:0000256" key="3">
    <source>
        <dbReference type="ARBA" id="ARBA00021009"/>
    </source>
</evidence>
<dbReference type="AlphaFoldDB" id="Q9B893"/>
<dbReference type="GO" id="GO:0008137">
    <property type="term" value="F:NADH dehydrogenase (ubiquinone) activity"/>
    <property type="evidence" value="ECO:0007669"/>
    <property type="project" value="UniProtKB-EC"/>
</dbReference>
<dbReference type="InterPro" id="IPR001694">
    <property type="entry name" value="NADH_UbQ_OxRdtase_su1/FPO"/>
</dbReference>
<gene>
    <name evidence="10" type="primary">nad1</name>
</gene>
<dbReference type="InterPro" id="IPR018086">
    <property type="entry name" value="NADH_UbQ_OxRdtase_su1_CS"/>
</dbReference>
<feature type="transmembrane region" description="Helical" evidence="9">
    <location>
        <begin position="170"/>
        <end position="189"/>
    </location>
</feature>
<dbReference type="EMBL" id="AF295106">
    <property type="protein sequence ID" value="AAG60030.1"/>
    <property type="molecule type" value="Genomic_DNA"/>
</dbReference>
<dbReference type="Pfam" id="PF00146">
    <property type="entry name" value="NADHdh"/>
    <property type="match status" value="1"/>
</dbReference>
<sequence length="297" mass="34211">MKSVLWSFFIGLEGLLLVLLLVAFFILCERKVLSYIQLRKGPNKVGIAGLLQSFADFMKLVVKIKVNGYIVHSWFGWLGCFMLFFCSCMGVYIYSCSFSGIYYSFMMLYILMVFTFISYGLLMLGWASWNKYSLLSAVRVAFSSVSYEMILMCVLLVFGMLLGSYGNVSFCLMSFITPLNYIVWIISMFSESNRAPFDYGESESELVSGSNTEYSGVPFMIIYACESIMIYIISWLTSVIFWGNMISLIIFHLFLFIWARGTFPRVRYDYYVVLIWKYGLVVSLLYIMCCFGLIVQV</sequence>
<evidence type="ECO:0000256" key="6">
    <source>
        <dbReference type="ARBA" id="ARBA00023136"/>
    </source>
</evidence>
<organism evidence="10">
    <name type="scientific">Schistosoma malayensis</name>
    <dbReference type="NCBI Taxonomy" id="53353"/>
    <lineage>
        <taxon>Eukaryota</taxon>
        <taxon>Metazoa</taxon>
        <taxon>Spiralia</taxon>
        <taxon>Lophotrochozoa</taxon>
        <taxon>Platyhelminthes</taxon>
        <taxon>Trematoda</taxon>
        <taxon>Digenea</taxon>
        <taxon>Strigeidida</taxon>
        <taxon>Schistosomatoidea</taxon>
        <taxon>Schistosomatidae</taxon>
        <taxon>Schistosoma</taxon>
    </lineage>
</organism>
<evidence type="ECO:0000256" key="5">
    <source>
        <dbReference type="ARBA" id="ARBA00022989"/>
    </source>
</evidence>
<keyword evidence="8" id="KW-0830">Ubiquinone</keyword>
<dbReference type="GO" id="GO:0003954">
    <property type="term" value="F:NADH dehydrogenase activity"/>
    <property type="evidence" value="ECO:0007669"/>
    <property type="project" value="TreeGrafter"/>
</dbReference>